<evidence type="ECO:0000313" key="4">
    <source>
        <dbReference type="Proteomes" id="UP000886595"/>
    </source>
</evidence>
<dbReference type="GO" id="GO:0042273">
    <property type="term" value="P:ribosomal large subunit biogenesis"/>
    <property type="evidence" value="ECO:0007669"/>
    <property type="project" value="UniProtKB-UniRule"/>
</dbReference>
<evidence type="ECO:0000313" key="3">
    <source>
        <dbReference type="EMBL" id="KAG2316375.1"/>
    </source>
</evidence>
<protein>
    <recommendedName>
        <fullName evidence="1">Protein SDA1</fullName>
    </recommendedName>
</protein>
<feature type="domain" description="SDA1 N-terminal" evidence="2">
    <location>
        <begin position="58"/>
        <end position="159"/>
    </location>
</feature>
<dbReference type="EMBL" id="JAAMPC010000004">
    <property type="protein sequence ID" value="KAG2316375.1"/>
    <property type="molecule type" value="Genomic_DNA"/>
</dbReference>
<comment type="function">
    <text evidence="1">Required for 60S pre-ribosomal subunits export to the cytoplasm.</text>
</comment>
<dbReference type="OrthoDB" id="2196187at2759"/>
<dbReference type="GO" id="GO:0015031">
    <property type="term" value="P:protein transport"/>
    <property type="evidence" value="ECO:0007669"/>
    <property type="project" value="UniProtKB-KW"/>
</dbReference>
<proteinExistence type="inferred from homology"/>
<organism evidence="3 4">
    <name type="scientific">Brassica carinata</name>
    <name type="common">Ethiopian mustard</name>
    <name type="synonym">Abyssinian cabbage</name>
    <dbReference type="NCBI Taxonomy" id="52824"/>
    <lineage>
        <taxon>Eukaryota</taxon>
        <taxon>Viridiplantae</taxon>
        <taxon>Streptophyta</taxon>
        <taxon>Embryophyta</taxon>
        <taxon>Tracheophyta</taxon>
        <taxon>Spermatophyta</taxon>
        <taxon>Magnoliopsida</taxon>
        <taxon>eudicotyledons</taxon>
        <taxon>Gunneridae</taxon>
        <taxon>Pentapetalae</taxon>
        <taxon>rosids</taxon>
        <taxon>malvids</taxon>
        <taxon>Brassicales</taxon>
        <taxon>Brassicaceae</taxon>
        <taxon>Brassiceae</taxon>
        <taxon>Brassica</taxon>
    </lineage>
</organism>
<dbReference type="InterPro" id="IPR012977">
    <property type="entry name" value="SDA1_N"/>
</dbReference>
<comment type="subcellular location">
    <subcellularLocation>
        <location evidence="1">Nucleus</location>
        <location evidence="1">Nucleolus</location>
    </subcellularLocation>
</comment>
<keyword evidence="1" id="KW-0653">Protein transport</keyword>
<comment type="caution">
    <text evidence="3">The sequence shown here is derived from an EMBL/GenBank/DDBJ whole genome shotgun (WGS) entry which is preliminary data.</text>
</comment>
<dbReference type="Pfam" id="PF08158">
    <property type="entry name" value="SDA1_HEAT"/>
    <property type="match status" value="1"/>
</dbReference>
<keyword evidence="4" id="KW-1185">Reference proteome</keyword>
<dbReference type="InterPro" id="IPR027312">
    <property type="entry name" value="Sda1"/>
</dbReference>
<dbReference type="Proteomes" id="UP000886595">
    <property type="component" value="Unassembled WGS sequence"/>
</dbReference>
<dbReference type="GO" id="GO:0000055">
    <property type="term" value="P:ribosomal large subunit export from nucleus"/>
    <property type="evidence" value="ECO:0007669"/>
    <property type="project" value="UniProtKB-UniRule"/>
</dbReference>
<comment type="similarity">
    <text evidence="1">Belongs to the SDA1 family.</text>
</comment>
<keyword evidence="1" id="KW-0813">Transport</keyword>
<sequence>MGRQLLKTELRTRRFQPLRLLLDHIYCRSSRGQQAALSFSSASSDPSVAKDLGDRAMFLAHVTPFYPKQLAEFPAQLTDLLRTSCLSIPSGLRNHVAQALILLMNRKSLVIEDLLALFLDVQTIGDINLRKLAFSHIVQTTRKMSVTDPRHKGLQKIVISMLEISFLPPDFVTLL</sequence>
<dbReference type="PANTHER" id="PTHR12730">
    <property type="entry name" value="HSDA/SDA1-RELATED"/>
    <property type="match status" value="1"/>
</dbReference>
<gene>
    <name evidence="3" type="ORF">Bca52824_019497</name>
</gene>
<reference evidence="3 4" key="1">
    <citation type="submission" date="2020-02" db="EMBL/GenBank/DDBJ databases">
        <authorList>
            <person name="Ma Q."/>
            <person name="Huang Y."/>
            <person name="Song X."/>
            <person name="Pei D."/>
        </authorList>
    </citation>
    <scope>NUCLEOTIDE SEQUENCE [LARGE SCALE GENOMIC DNA]</scope>
    <source>
        <strain evidence="3">Sxm20200214</strain>
        <tissue evidence="3">Leaf</tissue>
    </source>
</reference>
<dbReference type="AlphaFoldDB" id="A0A8X8AYM2"/>
<keyword evidence="1" id="KW-0539">Nucleus</keyword>
<dbReference type="PANTHER" id="PTHR12730:SF0">
    <property type="entry name" value="PROTEIN SDA1 HOMOLOG"/>
    <property type="match status" value="1"/>
</dbReference>
<keyword evidence="1" id="KW-0690">Ribosome biogenesis</keyword>
<dbReference type="GO" id="GO:0005730">
    <property type="term" value="C:nucleolus"/>
    <property type="evidence" value="ECO:0007669"/>
    <property type="project" value="UniProtKB-SubCell"/>
</dbReference>
<evidence type="ECO:0000259" key="2">
    <source>
        <dbReference type="Pfam" id="PF08158"/>
    </source>
</evidence>
<name>A0A8X8AYM2_BRACI</name>
<accession>A0A8X8AYM2</accession>
<evidence type="ECO:0000256" key="1">
    <source>
        <dbReference type="RuleBase" id="RU365057"/>
    </source>
</evidence>